<dbReference type="PROSITE" id="PS51682">
    <property type="entry name" value="SAM_OMT_I"/>
    <property type="match status" value="1"/>
</dbReference>
<evidence type="ECO:0000256" key="1">
    <source>
        <dbReference type="ARBA" id="ARBA00022603"/>
    </source>
</evidence>
<proteinExistence type="predicted"/>
<dbReference type="PANTHER" id="PTHR10509">
    <property type="entry name" value="O-METHYLTRANSFERASE-RELATED"/>
    <property type="match status" value="1"/>
</dbReference>
<dbReference type="AlphaFoldDB" id="A0A7W5TUP5"/>
<evidence type="ECO:0000313" key="4">
    <source>
        <dbReference type="EMBL" id="MBB3667918.1"/>
    </source>
</evidence>
<protein>
    <submittedName>
        <fullName evidence="4">Putative O-methyltransferase YrrM</fullName>
    </submittedName>
</protein>
<dbReference type="GO" id="GO:0008757">
    <property type="term" value="F:S-adenosylmethionine-dependent methyltransferase activity"/>
    <property type="evidence" value="ECO:0007669"/>
    <property type="project" value="TreeGrafter"/>
</dbReference>
<keyword evidence="3" id="KW-0949">S-adenosyl-L-methionine</keyword>
<gene>
    <name evidence="4" type="ORF">FHX47_001541</name>
</gene>
<name>A0A7W5TUP5_9MICC</name>
<dbReference type="GO" id="GO:0008171">
    <property type="term" value="F:O-methyltransferase activity"/>
    <property type="evidence" value="ECO:0007669"/>
    <property type="project" value="InterPro"/>
</dbReference>
<reference evidence="4 5" key="1">
    <citation type="submission" date="2020-08" db="EMBL/GenBank/DDBJ databases">
        <title>Sequencing the genomes of 1000 actinobacteria strains.</title>
        <authorList>
            <person name="Klenk H.-P."/>
        </authorList>
    </citation>
    <scope>NUCLEOTIDE SEQUENCE [LARGE SCALE GENOMIC DNA]</scope>
    <source>
        <strain evidence="4 5">DSM 28238</strain>
    </source>
</reference>
<dbReference type="PANTHER" id="PTHR10509:SF85">
    <property type="entry name" value="O-METHYLTRANSFERASE RV1220C-RELATED"/>
    <property type="match status" value="1"/>
</dbReference>
<keyword evidence="2 4" id="KW-0808">Transferase</keyword>
<dbReference type="InterPro" id="IPR002935">
    <property type="entry name" value="SAM_O-MeTrfase"/>
</dbReference>
<dbReference type="Pfam" id="PF01596">
    <property type="entry name" value="Methyltransf_3"/>
    <property type="match status" value="1"/>
</dbReference>
<dbReference type="GO" id="GO:0032259">
    <property type="term" value="P:methylation"/>
    <property type="evidence" value="ECO:0007669"/>
    <property type="project" value="UniProtKB-KW"/>
</dbReference>
<evidence type="ECO:0000256" key="3">
    <source>
        <dbReference type="ARBA" id="ARBA00022691"/>
    </source>
</evidence>
<accession>A0A7W5TUP5</accession>
<organism evidence="4 5">
    <name type="scientific">Garicola koreensis</name>
    <dbReference type="NCBI Taxonomy" id="1262554"/>
    <lineage>
        <taxon>Bacteria</taxon>
        <taxon>Bacillati</taxon>
        <taxon>Actinomycetota</taxon>
        <taxon>Actinomycetes</taxon>
        <taxon>Micrococcales</taxon>
        <taxon>Micrococcaceae</taxon>
        <taxon>Garicola</taxon>
    </lineage>
</organism>
<keyword evidence="5" id="KW-1185">Reference proteome</keyword>
<evidence type="ECO:0000256" key="2">
    <source>
        <dbReference type="ARBA" id="ARBA00022679"/>
    </source>
</evidence>
<sequence length="211" mass="21741">MSQTAKHSSWAYSEDHDSQDPLFAAARVREAHLGSQQVSAGTASALSVLAAASQARALVEIGTGVGISGVALLRGAPQAAVLTSIDSEADHTSAAAETFRAAGVAASKTRLITGGADQVLPRLTAGGYDLVFINSEAQQVGAYADEGLRLLRAGGLLVVNDALDSDRVPKPAVREASTQAMRALERSVLEDDRLVSALLPTGTGLLVAVRR</sequence>
<comment type="caution">
    <text evidence="4">The sequence shown here is derived from an EMBL/GenBank/DDBJ whole genome shotgun (WGS) entry which is preliminary data.</text>
</comment>
<dbReference type="Proteomes" id="UP000547528">
    <property type="component" value="Unassembled WGS sequence"/>
</dbReference>
<dbReference type="EMBL" id="JACIBT010000005">
    <property type="protein sequence ID" value="MBB3667918.1"/>
    <property type="molecule type" value="Genomic_DNA"/>
</dbReference>
<keyword evidence="1 4" id="KW-0489">Methyltransferase</keyword>
<evidence type="ECO:0000313" key="5">
    <source>
        <dbReference type="Proteomes" id="UP000547528"/>
    </source>
</evidence>
<dbReference type="InterPro" id="IPR050362">
    <property type="entry name" value="Cation-dep_OMT"/>
</dbReference>
<dbReference type="Gene3D" id="3.40.50.150">
    <property type="entry name" value="Vaccinia Virus protein VP39"/>
    <property type="match status" value="1"/>
</dbReference>
<dbReference type="InterPro" id="IPR029063">
    <property type="entry name" value="SAM-dependent_MTases_sf"/>
</dbReference>
<dbReference type="SUPFAM" id="SSF53335">
    <property type="entry name" value="S-adenosyl-L-methionine-dependent methyltransferases"/>
    <property type="match status" value="1"/>
</dbReference>
<dbReference type="RefSeq" id="WP_183358341.1">
    <property type="nucleotide sequence ID" value="NZ_BAABKR010000016.1"/>
</dbReference>